<protein>
    <recommendedName>
        <fullName evidence="3">Lipoprotein</fullName>
    </recommendedName>
</protein>
<keyword evidence="2" id="KW-1185">Reference proteome</keyword>
<evidence type="ECO:0008006" key="3">
    <source>
        <dbReference type="Google" id="ProtNLM"/>
    </source>
</evidence>
<proteinExistence type="predicted"/>
<evidence type="ECO:0000313" key="1">
    <source>
        <dbReference type="EMBL" id="ULN41599.2"/>
    </source>
</evidence>
<dbReference type="EMBL" id="CP092362">
    <property type="protein sequence ID" value="ULN41599.2"/>
    <property type="molecule type" value="Genomic_DNA"/>
</dbReference>
<name>A0ABY3TPE8_9MYCO</name>
<accession>A0ABY3TPE8</accession>
<dbReference type="Proteomes" id="UP001055337">
    <property type="component" value="Chromosome"/>
</dbReference>
<organism evidence="1 2">
    <name type="scientific">Mycolicibacterium crocinum</name>
    <dbReference type="NCBI Taxonomy" id="388459"/>
    <lineage>
        <taxon>Bacteria</taxon>
        <taxon>Bacillati</taxon>
        <taxon>Actinomycetota</taxon>
        <taxon>Actinomycetes</taxon>
        <taxon>Mycobacteriales</taxon>
        <taxon>Mycobacteriaceae</taxon>
        <taxon>Mycolicibacterium</taxon>
    </lineage>
</organism>
<gene>
    <name evidence="1" type="ORF">MI149_00070</name>
</gene>
<reference evidence="1" key="1">
    <citation type="submission" date="2022-08" db="EMBL/GenBank/DDBJ databases">
        <title>Whole genome sequencing of non-tuberculosis mycobacteria type-strains.</title>
        <authorList>
            <person name="Igarashi Y."/>
            <person name="Osugi A."/>
            <person name="Mitarai S."/>
        </authorList>
    </citation>
    <scope>NUCLEOTIDE SEQUENCE</scope>
    <source>
        <strain evidence="1">JCM 16369</strain>
    </source>
</reference>
<evidence type="ECO:0000313" key="2">
    <source>
        <dbReference type="Proteomes" id="UP001055337"/>
    </source>
</evidence>
<sequence length="112" mass="12323">MTPSADLDTTGDGKQPNCTEWCSARHAADPACWGADEHKVLLSVEKSYPDAEVGAYAYRQTPAHREVVYLHVYRPDDNDFRDLDASVHLTADEARGLAEHLIAVVDEIGGKQ</sequence>